<evidence type="ECO:0000313" key="3">
    <source>
        <dbReference type="EMBL" id="MCY6372239.1"/>
    </source>
</evidence>
<proteinExistence type="predicted"/>
<dbReference type="EMBL" id="JAPQES010000006">
    <property type="protein sequence ID" value="MCY6372239.1"/>
    <property type="molecule type" value="Genomic_DNA"/>
</dbReference>
<feature type="coiled-coil region" evidence="1">
    <location>
        <begin position="56"/>
        <end position="83"/>
    </location>
</feature>
<evidence type="ECO:0000256" key="2">
    <source>
        <dbReference type="SAM" id="MobiDB-lite"/>
    </source>
</evidence>
<organism evidence="3 4">
    <name type="scientific">Clostridium ganghwense</name>
    <dbReference type="NCBI Taxonomy" id="312089"/>
    <lineage>
        <taxon>Bacteria</taxon>
        <taxon>Bacillati</taxon>
        <taxon>Bacillota</taxon>
        <taxon>Clostridia</taxon>
        <taxon>Eubacteriales</taxon>
        <taxon>Clostridiaceae</taxon>
        <taxon>Clostridium</taxon>
    </lineage>
</organism>
<evidence type="ECO:0000256" key="1">
    <source>
        <dbReference type="SAM" id="Coils"/>
    </source>
</evidence>
<evidence type="ECO:0000313" key="4">
    <source>
        <dbReference type="Proteomes" id="UP001079657"/>
    </source>
</evidence>
<dbReference type="InterPro" id="IPR035205">
    <property type="entry name" value="DUF5320"/>
</dbReference>
<feature type="region of interest" description="Disordered" evidence="2">
    <location>
        <begin position="1"/>
        <end position="21"/>
    </location>
</feature>
<keyword evidence="4" id="KW-1185">Reference proteome</keyword>
<dbReference type="Proteomes" id="UP001079657">
    <property type="component" value="Unassembled WGS sequence"/>
</dbReference>
<accession>A0ABT4CWI4</accession>
<gene>
    <name evidence="3" type="ORF">OXH55_16535</name>
</gene>
<keyword evidence="1" id="KW-0175">Coiled coil</keyword>
<name>A0ABT4CWI4_9CLOT</name>
<sequence>MAGLNGMGPFEEGPMTGRGFGRRYRVRGRDFGRCFNWGRGFGNWIAYEDLNDEEKKSLLKREKDLLEEKLKVIEEKLKMLGDA</sequence>
<reference evidence="3" key="1">
    <citation type="submission" date="2022-12" db="EMBL/GenBank/DDBJ databases">
        <authorList>
            <person name="Wang J."/>
        </authorList>
    </citation>
    <scope>NUCLEOTIDE SEQUENCE</scope>
    <source>
        <strain evidence="3">HY-42-06</strain>
    </source>
</reference>
<dbReference type="Pfam" id="PF17253">
    <property type="entry name" value="DUF5320"/>
    <property type="match status" value="1"/>
</dbReference>
<protein>
    <submittedName>
        <fullName evidence="3">DUF5320 domain-containing protein</fullName>
    </submittedName>
</protein>
<comment type="caution">
    <text evidence="3">The sequence shown here is derived from an EMBL/GenBank/DDBJ whole genome shotgun (WGS) entry which is preliminary data.</text>
</comment>
<dbReference type="RefSeq" id="WP_268051178.1">
    <property type="nucleotide sequence ID" value="NZ_JAPQES010000006.1"/>
</dbReference>